<organism evidence="2 3">
    <name type="scientific">Acinetobacter wuhouensis</name>
    <dbReference type="NCBI Taxonomy" id="1879050"/>
    <lineage>
        <taxon>Bacteria</taxon>
        <taxon>Pseudomonadati</taxon>
        <taxon>Pseudomonadota</taxon>
        <taxon>Gammaproteobacteria</taxon>
        <taxon>Moraxellales</taxon>
        <taxon>Moraxellaceae</taxon>
        <taxon>Acinetobacter</taxon>
    </lineage>
</organism>
<dbReference type="PANTHER" id="PTHR42673">
    <property type="entry name" value="MALEYLACETOACETATE ISOMERASE"/>
    <property type="match status" value="1"/>
</dbReference>
<sequence length="254" mass="29366">MRTLYQFPLSHYCEKARWLLDHKELDFTAQNVTPGVHRAFAQLKTGQNKLPILKDGEKYVAGTTQIALYLDDVYPEHRLIRGDTTLREKILEIDGICNELGIHVRRWGLAHALAEGDESLEIIIGEKGYLRQFEKFSKPILKSLMSKRYQLDDERVEQSKYSLDMTIESLNQVLVENGCRYMVGDRLGLADIAVCSMLAPLLTLDSTPWEREQTEHNSVEFTAFCQHLLELPLGQYIKRIYATERHARVDWRGI</sequence>
<dbReference type="InterPro" id="IPR004045">
    <property type="entry name" value="Glutathione_S-Trfase_N"/>
</dbReference>
<dbReference type="AlphaFoldDB" id="A0A3G2T3S3"/>
<dbReference type="RefSeq" id="WP_087551727.1">
    <property type="nucleotide sequence ID" value="NZ_CP033133.1"/>
</dbReference>
<reference evidence="2 3" key="1">
    <citation type="submission" date="2018-10" db="EMBL/GenBank/DDBJ databases">
        <title>The complete genome of Acinetobacter wuhouensis strain WCHAW010062.</title>
        <authorList>
            <person name="Hu Y."/>
            <person name="Long H."/>
            <person name="Feng Y."/>
            <person name="Zong Z."/>
        </authorList>
    </citation>
    <scope>NUCLEOTIDE SEQUENCE [LARGE SCALE GENOMIC DNA]</scope>
    <source>
        <strain evidence="2 3">WCHAW010062</strain>
    </source>
</reference>
<dbReference type="Pfam" id="PF13417">
    <property type="entry name" value="GST_N_3"/>
    <property type="match status" value="1"/>
</dbReference>
<dbReference type="GO" id="GO:0006559">
    <property type="term" value="P:L-phenylalanine catabolic process"/>
    <property type="evidence" value="ECO:0007669"/>
    <property type="project" value="TreeGrafter"/>
</dbReference>
<dbReference type="Gene3D" id="1.20.1050.10">
    <property type="match status" value="1"/>
</dbReference>
<dbReference type="PANTHER" id="PTHR42673:SF4">
    <property type="entry name" value="MALEYLACETOACETATE ISOMERASE"/>
    <property type="match status" value="1"/>
</dbReference>
<dbReference type="InterPro" id="IPR036282">
    <property type="entry name" value="Glutathione-S-Trfase_C_sf"/>
</dbReference>
<proteinExistence type="predicted"/>
<dbReference type="SUPFAM" id="SSF47616">
    <property type="entry name" value="GST C-terminal domain-like"/>
    <property type="match status" value="1"/>
</dbReference>
<dbReference type="CDD" id="cd00570">
    <property type="entry name" value="GST_N_family"/>
    <property type="match status" value="1"/>
</dbReference>
<evidence type="ECO:0000313" key="2">
    <source>
        <dbReference type="EMBL" id="AYO54625.1"/>
    </source>
</evidence>
<dbReference type="PROSITE" id="PS50404">
    <property type="entry name" value="GST_NTER"/>
    <property type="match status" value="1"/>
</dbReference>
<dbReference type="GO" id="GO:0016034">
    <property type="term" value="F:maleylacetoacetate isomerase activity"/>
    <property type="evidence" value="ECO:0007669"/>
    <property type="project" value="TreeGrafter"/>
</dbReference>
<dbReference type="GO" id="GO:0006749">
    <property type="term" value="P:glutathione metabolic process"/>
    <property type="evidence" value="ECO:0007669"/>
    <property type="project" value="TreeGrafter"/>
</dbReference>
<dbReference type="SUPFAM" id="SSF52833">
    <property type="entry name" value="Thioredoxin-like"/>
    <property type="match status" value="1"/>
</dbReference>
<evidence type="ECO:0000313" key="3">
    <source>
        <dbReference type="Proteomes" id="UP000279962"/>
    </source>
</evidence>
<dbReference type="Proteomes" id="UP000279962">
    <property type="component" value="Chromosome"/>
</dbReference>
<evidence type="ECO:0000259" key="1">
    <source>
        <dbReference type="PROSITE" id="PS50404"/>
    </source>
</evidence>
<dbReference type="GO" id="GO:0004364">
    <property type="term" value="F:glutathione transferase activity"/>
    <property type="evidence" value="ECO:0007669"/>
    <property type="project" value="TreeGrafter"/>
</dbReference>
<feature type="domain" description="GST N-terminal" evidence="1">
    <location>
        <begin position="1"/>
        <end position="78"/>
    </location>
</feature>
<keyword evidence="2" id="KW-0808">Transferase</keyword>
<name>A0A3G2T3S3_9GAMM</name>
<gene>
    <name evidence="2" type="ORF">CDG68_13640</name>
</gene>
<accession>A0A3G2T3S3</accession>
<dbReference type="EMBL" id="CP033133">
    <property type="protein sequence ID" value="AYO54625.1"/>
    <property type="molecule type" value="Genomic_DNA"/>
</dbReference>
<dbReference type="Gene3D" id="3.40.30.10">
    <property type="entry name" value="Glutaredoxin"/>
    <property type="match status" value="1"/>
</dbReference>
<dbReference type="InterPro" id="IPR036249">
    <property type="entry name" value="Thioredoxin-like_sf"/>
</dbReference>
<protein>
    <submittedName>
        <fullName evidence="2">Glutathione S-transferase</fullName>
    </submittedName>
</protein>